<proteinExistence type="predicted"/>
<evidence type="ECO:0000256" key="1">
    <source>
        <dbReference type="SAM" id="MobiDB-lite"/>
    </source>
</evidence>
<evidence type="ECO:0000256" key="2">
    <source>
        <dbReference type="SAM" id="Phobius"/>
    </source>
</evidence>
<gene>
    <name evidence="3" type="ORF">J5X75_34350</name>
</gene>
<feature type="transmembrane region" description="Helical" evidence="2">
    <location>
        <begin position="62"/>
        <end position="86"/>
    </location>
</feature>
<keyword evidence="2" id="KW-0812">Transmembrane</keyword>
<protein>
    <recommendedName>
        <fullName evidence="5">Flagellar basal body-associated protein FliL</fullName>
    </recommendedName>
</protein>
<comment type="caution">
    <text evidence="3">The sequence shown here is derived from an EMBL/GenBank/DDBJ whole genome shotgun (WGS) entry which is preliminary data.</text>
</comment>
<dbReference type="RefSeq" id="WP_208471806.1">
    <property type="nucleotide sequence ID" value="NZ_JAGFNS010000030.1"/>
</dbReference>
<keyword evidence="2" id="KW-1133">Transmembrane helix</keyword>
<dbReference type="Proteomes" id="UP000679690">
    <property type="component" value="Unassembled WGS sequence"/>
</dbReference>
<reference evidence="3 4" key="1">
    <citation type="submission" date="2021-03" db="EMBL/GenBank/DDBJ databases">
        <title>Actinoplanes flavus sp. nov., a novel actinomycete isolated from Coconut Palm rhizosphere soil.</title>
        <authorList>
            <person name="Luo X."/>
        </authorList>
    </citation>
    <scope>NUCLEOTIDE SEQUENCE [LARGE SCALE GENOMIC DNA]</scope>
    <source>
        <strain evidence="3 4">NEAU-H7</strain>
    </source>
</reference>
<feature type="region of interest" description="Disordered" evidence="1">
    <location>
        <begin position="1"/>
        <end position="39"/>
    </location>
</feature>
<dbReference type="EMBL" id="JAGFNS010000030">
    <property type="protein sequence ID" value="MBO3742605.1"/>
    <property type="molecule type" value="Genomic_DNA"/>
</dbReference>
<evidence type="ECO:0000313" key="4">
    <source>
        <dbReference type="Proteomes" id="UP000679690"/>
    </source>
</evidence>
<keyword evidence="2" id="KW-0472">Membrane</keyword>
<feature type="compositionally biased region" description="Pro residues" evidence="1">
    <location>
        <begin position="1"/>
        <end position="16"/>
    </location>
</feature>
<name>A0ABS3UVK1_9ACTN</name>
<accession>A0ABS3UVK1</accession>
<keyword evidence="4" id="KW-1185">Reference proteome</keyword>
<evidence type="ECO:0000313" key="3">
    <source>
        <dbReference type="EMBL" id="MBO3742605.1"/>
    </source>
</evidence>
<evidence type="ECO:0008006" key="5">
    <source>
        <dbReference type="Google" id="ProtNLM"/>
    </source>
</evidence>
<sequence>MTYPSPPGEPLPPPVDPYETPQHTAPLYEQPGYGNPGYRPLDHGYSGVPAAPSQSEGQSRTVAITLLSAAIAFVVLVGGGIVFYLVGEKFSQNEKATPGPSETAKTDISIREPGTLNGHSKIEAAELSSLTTDLAKELEGYPGAANAFGAFYGSLADKKMIGVLAAEVDIDDPQRMLDTMFQSFSSS</sequence>
<organism evidence="3 4">
    <name type="scientific">Actinoplanes flavus</name>
    <dbReference type="NCBI Taxonomy" id="2820290"/>
    <lineage>
        <taxon>Bacteria</taxon>
        <taxon>Bacillati</taxon>
        <taxon>Actinomycetota</taxon>
        <taxon>Actinomycetes</taxon>
        <taxon>Micromonosporales</taxon>
        <taxon>Micromonosporaceae</taxon>
        <taxon>Actinoplanes</taxon>
    </lineage>
</organism>